<dbReference type="EMBL" id="CAAALY010261242">
    <property type="protein sequence ID" value="VEL39424.1"/>
    <property type="molecule type" value="Genomic_DNA"/>
</dbReference>
<accession>A0A448XLJ2</accession>
<evidence type="ECO:0000313" key="2">
    <source>
        <dbReference type="Proteomes" id="UP000784294"/>
    </source>
</evidence>
<reference evidence="1" key="1">
    <citation type="submission" date="2018-11" db="EMBL/GenBank/DDBJ databases">
        <authorList>
            <consortium name="Pathogen Informatics"/>
        </authorList>
    </citation>
    <scope>NUCLEOTIDE SEQUENCE</scope>
</reference>
<organism evidence="1 2">
    <name type="scientific">Protopolystoma xenopodis</name>
    <dbReference type="NCBI Taxonomy" id="117903"/>
    <lineage>
        <taxon>Eukaryota</taxon>
        <taxon>Metazoa</taxon>
        <taxon>Spiralia</taxon>
        <taxon>Lophotrochozoa</taxon>
        <taxon>Platyhelminthes</taxon>
        <taxon>Monogenea</taxon>
        <taxon>Polyopisthocotylea</taxon>
        <taxon>Polystomatidea</taxon>
        <taxon>Polystomatidae</taxon>
        <taxon>Protopolystoma</taxon>
    </lineage>
</organism>
<evidence type="ECO:0000313" key="1">
    <source>
        <dbReference type="EMBL" id="VEL39424.1"/>
    </source>
</evidence>
<comment type="caution">
    <text evidence="1">The sequence shown here is derived from an EMBL/GenBank/DDBJ whole genome shotgun (WGS) entry which is preliminary data.</text>
</comment>
<dbReference type="Proteomes" id="UP000784294">
    <property type="component" value="Unassembled WGS sequence"/>
</dbReference>
<sequence length="87" mass="9712">MVTMTKPQRLLFLQPVPHRDPPFLPFFLFFCRPATVGYCRRTGGLTPHSTASTGQVSGLASTHLIMGARWEVYGKDMRTFDVQGVLA</sequence>
<dbReference type="AlphaFoldDB" id="A0A448XLJ2"/>
<proteinExistence type="predicted"/>
<keyword evidence="2" id="KW-1185">Reference proteome</keyword>
<name>A0A448XLJ2_9PLAT</name>
<protein>
    <submittedName>
        <fullName evidence="1">Uncharacterized protein</fullName>
    </submittedName>
</protein>
<gene>
    <name evidence="1" type="ORF">PXEA_LOCUS32864</name>
</gene>